<keyword evidence="2" id="KW-1185">Reference proteome</keyword>
<dbReference type="Pfam" id="PF13289">
    <property type="entry name" value="SIR2_2"/>
    <property type="match status" value="1"/>
</dbReference>
<name>A0A5M6ZGK5_9PROT</name>
<accession>A0A5M6ZGK5</accession>
<sequence length="283" mass="32550">MYDPWPDTVVQEVADRRAIIFIGSGISRATCQDSEGNPLPTWGDLLEKMLSKINIETRKKEARKLYKNGHPLDAAQIIKDNLQQHEINAILRSYFQNINVIDSELYEKIALIDFPAIVTTNFDKAIENSFVKSGADHGHNVCTYYQQHALNDIRSRSIPILKIHGCISDPDKALLSRGDYFRSRRTDQAFFDLLESLFTLNTVIFFGYSLSDPDLRLILENINLKHSTSMKHVILLPKERNRSQVRSLETSFNCQALEYESSDHGKQREALFSLYERVLELKQ</sequence>
<evidence type="ECO:0000313" key="2">
    <source>
        <dbReference type="Proteomes" id="UP000325122"/>
    </source>
</evidence>
<protein>
    <submittedName>
        <fullName evidence="1">Uncharacterized protein</fullName>
    </submittedName>
</protein>
<comment type="caution">
    <text evidence="1">The sequence shown here is derived from an EMBL/GenBank/DDBJ whole genome shotgun (WGS) entry which is preliminary data.</text>
</comment>
<dbReference type="EMBL" id="VWOJ01000002">
    <property type="protein sequence ID" value="KAA5803883.1"/>
    <property type="molecule type" value="Genomic_DNA"/>
</dbReference>
<proteinExistence type="predicted"/>
<evidence type="ECO:0000313" key="1">
    <source>
        <dbReference type="EMBL" id="KAA5803883.1"/>
    </source>
</evidence>
<reference evidence="1 2" key="1">
    <citation type="submission" date="2019-09" db="EMBL/GenBank/DDBJ databases">
        <authorList>
            <person name="Kevbrin V."/>
            <person name="Grouzdev D.S."/>
        </authorList>
    </citation>
    <scope>NUCLEOTIDE SEQUENCE [LARGE SCALE GENOMIC DNA]</scope>
    <source>
        <strain evidence="1 2">G-192</strain>
    </source>
</reference>
<dbReference type="Proteomes" id="UP000325122">
    <property type="component" value="Unassembled WGS sequence"/>
</dbReference>
<dbReference type="AlphaFoldDB" id="A0A5M6ZGK5"/>
<dbReference type="RefSeq" id="WP_150023151.1">
    <property type="nucleotide sequence ID" value="NZ_VWOJ01000002.1"/>
</dbReference>
<gene>
    <name evidence="1" type="ORF">F1654_08790</name>
</gene>
<organism evidence="1 2">
    <name type="scientific">Alkalicaulis satelles</name>
    <dbReference type="NCBI Taxonomy" id="2609175"/>
    <lineage>
        <taxon>Bacteria</taxon>
        <taxon>Pseudomonadati</taxon>
        <taxon>Pseudomonadota</taxon>
        <taxon>Alphaproteobacteria</taxon>
        <taxon>Maricaulales</taxon>
        <taxon>Maricaulaceae</taxon>
        <taxon>Alkalicaulis</taxon>
    </lineage>
</organism>